<proteinExistence type="predicted"/>
<comment type="caution">
    <text evidence="1">The sequence shown here is derived from an EMBL/GenBank/DDBJ whole genome shotgun (WGS) entry which is preliminary data.</text>
</comment>
<keyword evidence="2" id="KW-1185">Reference proteome</keyword>
<evidence type="ECO:0000313" key="2">
    <source>
        <dbReference type="Proteomes" id="UP001595478"/>
    </source>
</evidence>
<dbReference type="InterPro" id="IPR013406">
    <property type="entry name" value="CHP02574_addiction_mod"/>
</dbReference>
<sequence length="71" mass="8067">MKSDSNTLLEDVLALPVNQRIEVVEKLLQSLDMPSKQTEEIWAEEADSRVESYEDGRLGSLAAEEVLQKYK</sequence>
<reference evidence="2" key="1">
    <citation type="journal article" date="2019" name="Int. J. Syst. Evol. Microbiol.">
        <title>The Global Catalogue of Microorganisms (GCM) 10K type strain sequencing project: providing services to taxonomists for standard genome sequencing and annotation.</title>
        <authorList>
            <consortium name="The Broad Institute Genomics Platform"/>
            <consortium name="The Broad Institute Genome Sequencing Center for Infectious Disease"/>
            <person name="Wu L."/>
            <person name="Ma J."/>
        </authorList>
    </citation>
    <scope>NUCLEOTIDE SEQUENCE [LARGE SCALE GENOMIC DNA]</scope>
    <source>
        <strain evidence="2">KCTC 52473</strain>
    </source>
</reference>
<dbReference type="EMBL" id="JBHRSW010000004">
    <property type="protein sequence ID" value="MFC3120183.1"/>
    <property type="molecule type" value="Genomic_DNA"/>
</dbReference>
<dbReference type="NCBIfam" id="TIGR02574">
    <property type="entry name" value="stabl_TIGR02574"/>
    <property type="match status" value="1"/>
</dbReference>
<evidence type="ECO:0000313" key="1">
    <source>
        <dbReference type="EMBL" id="MFC3120183.1"/>
    </source>
</evidence>
<organism evidence="1 2">
    <name type="scientific">Agaribacter flavus</name>
    <dbReference type="NCBI Taxonomy" id="1902781"/>
    <lineage>
        <taxon>Bacteria</taxon>
        <taxon>Pseudomonadati</taxon>
        <taxon>Pseudomonadota</taxon>
        <taxon>Gammaproteobacteria</taxon>
        <taxon>Alteromonadales</taxon>
        <taxon>Alteromonadaceae</taxon>
        <taxon>Agaribacter</taxon>
    </lineage>
</organism>
<dbReference type="RefSeq" id="WP_376918325.1">
    <property type="nucleotide sequence ID" value="NZ_JBHRSW010000004.1"/>
</dbReference>
<name>A0ABV7FIT9_9ALTE</name>
<dbReference type="Proteomes" id="UP001595478">
    <property type="component" value="Unassembled WGS sequence"/>
</dbReference>
<accession>A0ABV7FIT9</accession>
<gene>
    <name evidence="1" type="ORF">ACFOHL_00945</name>
</gene>
<protein>
    <submittedName>
        <fullName evidence="1">Addiction module protein</fullName>
    </submittedName>
</protein>
<dbReference type="Pfam" id="PF09720">
    <property type="entry name" value="Unstab_antitox"/>
    <property type="match status" value="1"/>
</dbReference>